<evidence type="ECO:0000256" key="3">
    <source>
        <dbReference type="ARBA" id="ARBA00023002"/>
    </source>
</evidence>
<evidence type="ECO:0000313" key="7">
    <source>
        <dbReference type="EMBL" id="TWF80964.1"/>
    </source>
</evidence>
<keyword evidence="1" id="KW-0285">Flavoprotein</keyword>
<sequence length="318" mass="33388">MELGVALPNGGATVLTEDLVRLATGAEAAGLDSVWVMDRWLRPRHPVEMPGVPVPVEMPADGYACVFDPIDVLAHLAALTTRLRLGTSAVQALLQPPVLLARRLATVDQLSRGRVVAGLAAGWMREEFAAAGRSPANGHRLDAHLAALRSAWGPDPVEVTCDRYPVPPSDVGPKPFGRAAIPVLLGYAAAAGIRRAARIADGLHPYRTDADQLAADIALFRSAAAEAGRDPATLPVVLRGDAVLDPAAGRDRPLFRGTVVQWAEDAARVADLGVGQLVLQVDATVEATLSALEDLRSRLPTAGPCPARSTAPTRASHM</sequence>
<dbReference type="OrthoDB" id="4074025at2"/>
<dbReference type="GO" id="GO:0008726">
    <property type="term" value="F:alkanesulfonate monooxygenase activity"/>
    <property type="evidence" value="ECO:0007669"/>
    <property type="project" value="TreeGrafter"/>
</dbReference>
<accession>A0A561T1H1</accession>
<name>A0A561T1H1_9PSEU</name>
<keyword evidence="3" id="KW-0560">Oxidoreductase</keyword>
<evidence type="ECO:0000256" key="1">
    <source>
        <dbReference type="ARBA" id="ARBA00022630"/>
    </source>
</evidence>
<dbReference type="Gene3D" id="3.20.20.30">
    <property type="entry name" value="Luciferase-like domain"/>
    <property type="match status" value="1"/>
</dbReference>
<dbReference type="NCBIfam" id="TIGR03619">
    <property type="entry name" value="F420_Rv2161c"/>
    <property type="match status" value="1"/>
</dbReference>
<dbReference type="InterPro" id="IPR036661">
    <property type="entry name" value="Luciferase-like_sf"/>
</dbReference>
<keyword evidence="2" id="KW-0288">FMN</keyword>
<evidence type="ECO:0000256" key="4">
    <source>
        <dbReference type="ARBA" id="ARBA00023033"/>
    </source>
</evidence>
<keyword evidence="8" id="KW-1185">Reference proteome</keyword>
<evidence type="ECO:0000256" key="2">
    <source>
        <dbReference type="ARBA" id="ARBA00022643"/>
    </source>
</evidence>
<proteinExistence type="predicted"/>
<dbReference type="PANTHER" id="PTHR42847:SF4">
    <property type="entry name" value="ALKANESULFONATE MONOOXYGENASE-RELATED"/>
    <property type="match status" value="1"/>
</dbReference>
<organism evidence="7 8">
    <name type="scientific">Pseudonocardia hierapolitana</name>
    <dbReference type="NCBI Taxonomy" id="1128676"/>
    <lineage>
        <taxon>Bacteria</taxon>
        <taxon>Bacillati</taxon>
        <taxon>Actinomycetota</taxon>
        <taxon>Actinomycetes</taxon>
        <taxon>Pseudonocardiales</taxon>
        <taxon>Pseudonocardiaceae</taxon>
        <taxon>Pseudonocardia</taxon>
    </lineage>
</organism>
<protein>
    <submittedName>
        <fullName evidence="7">Putative F420-dependent oxidoreductase</fullName>
    </submittedName>
</protein>
<evidence type="ECO:0000313" key="8">
    <source>
        <dbReference type="Proteomes" id="UP000321261"/>
    </source>
</evidence>
<keyword evidence="4" id="KW-0503">Monooxygenase</keyword>
<dbReference type="PANTHER" id="PTHR42847">
    <property type="entry name" value="ALKANESULFONATE MONOOXYGENASE"/>
    <property type="match status" value="1"/>
</dbReference>
<dbReference type="InterPro" id="IPR050172">
    <property type="entry name" value="SsuD_RutA_monooxygenase"/>
</dbReference>
<dbReference type="InterPro" id="IPR011251">
    <property type="entry name" value="Luciferase-like_dom"/>
</dbReference>
<dbReference type="RefSeq" id="WP_147259557.1">
    <property type="nucleotide sequence ID" value="NZ_VIWU01000001.1"/>
</dbReference>
<dbReference type="Proteomes" id="UP000321261">
    <property type="component" value="Unassembled WGS sequence"/>
</dbReference>
<feature type="domain" description="Luciferase-like" evidence="6">
    <location>
        <begin position="16"/>
        <end position="245"/>
    </location>
</feature>
<dbReference type="AlphaFoldDB" id="A0A561T1H1"/>
<comment type="caution">
    <text evidence="7">The sequence shown here is derived from an EMBL/GenBank/DDBJ whole genome shotgun (WGS) entry which is preliminary data.</text>
</comment>
<dbReference type="Pfam" id="PF00296">
    <property type="entry name" value="Bac_luciferase"/>
    <property type="match status" value="1"/>
</dbReference>
<dbReference type="SUPFAM" id="SSF51679">
    <property type="entry name" value="Bacterial luciferase-like"/>
    <property type="match status" value="1"/>
</dbReference>
<gene>
    <name evidence="7" type="ORF">FHX44_116907</name>
</gene>
<reference evidence="7 8" key="1">
    <citation type="submission" date="2019-06" db="EMBL/GenBank/DDBJ databases">
        <title>Sequencing the genomes of 1000 actinobacteria strains.</title>
        <authorList>
            <person name="Klenk H.-P."/>
        </authorList>
    </citation>
    <scope>NUCLEOTIDE SEQUENCE [LARGE SCALE GENOMIC DNA]</scope>
    <source>
        <strain evidence="7 8">DSM 45671</strain>
    </source>
</reference>
<dbReference type="GO" id="GO:0046306">
    <property type="term" value="P:alkanesulfonate catabolic process"/>
    <property type="evidence" value="ECO:0007669"/>
    <property type="project" value="TreeGrafter"/>
</dbReference>
<dbReference type="InterPro" id="IPR019921">
    <property type="entry name" value="Lucif-like_OxRdtase_Rv2161c"/>
</dbReference>
<evidence type="ECO:0000256" key="5">
    <source>
        <dbReference type="SAM" id="MobiDB-lite"/>
    </source>
</evidence>
<feature type="region of interest" description="Disordered" evidence="5">
    <location>
        <begin position="298"/>
        <end position="318"/>
    </location>
</feature>
<dbReference type="EMBL" id="VIWU01000001">
    <property type="protein sequence ID" value="TWF80964.1"/>
    <property type="molecule type" value="Genomic_DNA"/>
</dbReference>
<evidence type="ECO:0000259" key="6">
    <source>
        <dbReference type="Pfam" id="PF00296"/>
    </source>
</evidence>